<protein>
    <recommendedName>
        <fullName evidence="8">Aminotransferase class I/classII large domain-containing protein</fullName>
    </recommendedName>
</protein>
<evidence type="ECO:0000256" key="5">
    <source>
        <dbReference type="ARBA" id="ARBA00022679"/>
    </source>
</evidence>
<dbReference type="PANTHER" id="PTHR42790:SF19">
    <property type="entry name" value="KYNURENINE_ALPHA-AMINOADIPATE AMINOTRANSFERASE, MITOCHONDRIAL"/>
    <property type="match status" value="1"/>
</dbReference>
<evidence type="ECO:0000313" key="9">
    <source>
        <dbReference type="EMBL" id="KAK7062512.1"/>
    </source>
</evidence>
<comment type="subunit">
    <text evidence="3">Homodimer.</text>
</comment>
<organism evidence="9 10">
    <name type="scientific">Halocaridina rubra</name>
    <name type="common">Hawaiian red shrimp</name>
    <dbReference type="NCBI Taxonomy" id="373956"/>
    <lineage>
        <taxon>Eukaryota</taxon>
        <taxon>Metazoa</taxon>
        <taxon>Ecdysozoa</taxon>
        <taxon>Arthropoda</taxon>
        <taxon>Crustacea</taxon>
        <taxon>Multicrustacea</taxon>
        <taxon>Malacostraca</taxon>
        <taxon>Eumalacostraca</taxon>
        <taxon>Eucarida</taxon>
        <taxon>Decapoda</taxon>
        <taxon>Pleocyemata</taxon>
        <taxon>Caridea</taxon>
        <taxon>Atyoidea</taxon>
        <taxon>Atyidae</taxon>
        <taxon>Halocaridina</taxon>
    </lineage>
</organism>
<gene>
    <name evidence="9" type="ORF">SK128_002112</name>
</gene>
<dbReference type="CDD" id="cd00609">
    <property type="entry name" value="AAT_like"/>
    <property type="match status" value="1"/>
</dbReference>
<feature type="region of interest" description="Disordered" evidence="7">
    <location>
        <begin position="427"/>
        <end position="446"/>
    </location>
</feature>
<evidence type="ECO:0000256" key="3">
    <source>
        <dbReference type="ARBA" id="ARBA00011738"/>
    </source>
</evidence>
<dbReference type="Pfam" id="PF00155">
    <property type="entry name" value="Aminotran_1_2"/>
    <property type="match status" value="1"/>
</dbReference>
<dbReference type="GO" id="GO:1901605">
    <property type="term" value="P:alpha-amino acid metabolic process"/>
    <property type="evidence" value="ECO:0007669"/>
    <property type="project" value="TreeGrafter"/>
</dbReference>
<name>A0AAN8WGJ8_HALRR</name>
<dbReference type="InterPro" id="IPR015424">
    <property type="entry name" value="PyrdxlP-dep_Trfase"/>
</dbReference>
<comment type="caution">
    <text evidence="9">The sequence shown here is derived from an EMBL/GenBank/DDBJ whole genome shotgun (WGS) entry which is preliminary data.</text>
</comment>
<evidence type="ECO:0000313" key="10">
    <source>
        <dbReference type="Proteomes" id="UP001381693"/>
    </source>
</evidence>
<dbReference type="InterPro" id="IPR004839">
    <property type="entry name" value="Aminotransferase_I/II_large"/>
</dbReference>
<sequence length="446" mass="50476">MKWLDYSRFFNLSAKHRVASLLRLTAKDSILNKSNRILMGGGMPNPKVFLMKEGMITLKDGRTIALPPALMEDALQYGASDGYEPLLKQLNSLTKRLHSPPCWSNSQILVTAGIQSALCMAIEIFIEQNDYVVVEDPCYCGALAIMYPYNPRFLPVESDADGINPEKLRVALSKWKPEQARSATHGVPKFIYTNPNGCNPTGGITSTERRKEIYKIASEYNLIILEDDPYYFLQYREQKDFPPSYLSMDVDGRVLRFDSFSKTLSAGLRVAYVTGPRQLVDKICLYQQVSVAHPPSLSQIIISEILRTLGEDGFLEHTKQLQKFYRDQRDAIVKAASKFLSSLCEWSVPEGGMFLWLKVRDVKDSLGVVDRALKDYTLLIIPGSGFVPDGAKPCPYVRISFSVVSPQEMEEGFRRLASAIRAELEENRKSENERNHSERPELIRRV</sequence>
<keyword evidence="10" id="KW-1185">Reference proteome</keyword>
<proteinExistence type="inferred from homology"/>
<evidence type="ECO:0000259" key="8">
    <source>
        <dbReference type="Pfam" id="PF00155"/>
    </source>
</evidence>
<accession>A0AAN8WGJ8</accession>
<reference evidence="9 10" key="1">
    <citation type="submission" date="2023-11" db="EMBL/GenBank/DDBJ databases">
        <title>Halocaridina rubra genome assembly.</title>
        <authorList>
            <person name="Smith C."/>
        </authorList>
    </citation>
    <scope>NUCLEOTIDE SEQUENCE [LARGE SCALE GENOMIC DNA]</scope>
    <source>
        <strain evidence="9">EP-1</strain>
        <tissue evidence="9">Whole</tissue>
    </source>
</reference>
<evidence type="ECO:0000256" key="1">
    <source>
        <dbReference type="ARBA" id="ARBA00001933"/>
    </source>
</evidence>
<dbReference type="FunFam" id="3.90.1150.10:FF:000166">
    <property type="entry name" value="Kynurenine/alpha-aminoadipate aminotransferase, mitochondrial"/>
    <property type="match status" value="1"/>
</dbReference>
<dbReference type="PANTHER" id="PTHR42790">
    <property type="entry name" value="AMINOTRANSFERASE"/>
    <property type="match status" value="1"/>
</dbReference>
<dbReference type="EMBL" id="JAXCGZ010021013">
    <property type="protein sequence ID" value="KAK7062512.1"/>
    <property type="molecule type" value="Genomic_DNA"/>
</dbReference>
<comment type="similarity">
    <text evidence="2">Belongs to the class-I pyridoxal-phosphate-dependent aminotransferase family.</text>
</comment>
<evidence type="ECO:0000256" key="2">
    <source>
        <dbReference type="ARBA" id="ARBA00007441"/>
    </source>
</evidence>
<keyword evidence="6" id="KW-0663">Pyridoxal phosphate</keyword>
<dbReference type="GO" id="GO:0016212">
    <property type="term" value="F:kynurenine-oxoglutarate transaminase activity"/>
    <property type="evidence" value="ECO:0007669"/>
    <property type="project" value="TreeGrafter"/>
</dbReference>
<dbReference type="SUPFAM" id="SSF53383">
    <property type="entry name" value="PLP-dependent transferases"/>
    <property type="match status" value="1"/>
</dbReference>
<keyword evidence="5" id="KW-0808">Transferase</keyword>
<dbReference type="FunFam" id="3.40.640.10:FF:000053">
    <property type="entry name" value="Aminotransferase, class I"/>
    <property type="match status" value="1"/>
</dbReference>
<evidence type="ECO:0000256" key="4">
    <source>
        <dbReference type="ARBA" id="ARBA00022576"/>
    </source>
</evidence>
<dbReference type="InterPro" id="IPR050859">
    <property type="entry name" value="Class-I_PLP-dep_aminotransf"/>
</dbReference>
<evidence type="ECO:0000256" key="6">
    <source>
        <dbReference type="ARBA" id="ARBA00022898"/>
    </source>
</evidence>
<feature type="domain" description="Aminotransferase class I/classII large" evidence="8">
    <location>
        <begin position="71"/>
        <end position="416"/>
    </location>
</feature>
<evidence type="ECO:0000256" key="7">
    <source>
        <dbReference type="SAM" id="MobiDB-lite"/>
    </source>
</evidence>
<dbReference type="InterPro" id="IPR015421">
    <property type="entry name" value="PyrdxlP-dep_Trfase_major"/>
</dbReference>
<dbReference type="Gene3D" id="3.40.640.10">
    <property type="entry name" value="Type I PLP-dependent aspartate aminotransferase-like (Major domain)"/>
    <property type="match status" value="1"/>
</dbReference>
<dbReference type="Proteomes" id="UP001381693">
    <property type="component" value="Unassembled WGS sequence"/>
</dbReference>
<dbReference type="GO" id="GO:0030170">
    <property type="term" value="F:pyridoxal phosphate binding"/>
    <property type="evidence" value="ECO:0007669"/>
    <property type="project" value="InterPro"/>
</dbReference>
<comment type="cofactor">
    <cofactor evidence="1">
        <name>pyridoxal 5'-phosphate</name>
        <dbReference type="ChEBI" id="CHEBI:597326"/>
    </cofactor>
</comment>
<dbReference type="AlphaFoldDB" id="A0AAN8WGJ8"/>
<keyword evidence="4" id="KW-0032">Aminotransferase</keyword>